<dbReference type="SFLD" id="SFLDG01082">
    <property type="entry name" value="B12-binding_domain_containing"/>
    <property type="match status" value="1"/>
</dbReference>
<evidence type="ECO:0000256" key="6">
    <source>
        <dbReference type="ARBA" id="ARBA00023004"/>
    </source>
</evidence>
<dbReference type="CDD" id="cd01335">
    <property type="entry name" value="Radical_SAM"/>
    <property type="match status" value="1"/>
</dbReference>
<dbReference type="PANTHER" id="PTHR11918:SF45">
    <property type="entry name" value="THREONYLCARBAMOYLADENOSINE TRNA METHYLTHIOTRANSFERASE"/>
    <property type="match status" value="1"/>
</dbReference>
<evidence type="ECO:0000259" key="8">
    <source>
        <dbReference type="PROSITE" id="PS51449"/>
    </source>
</evidence>
<dbReference type="EC" id="2.-.-.-" evidence="10"/>
<dbReference type="GO" id="GO:0035598">
    <property type="term" value="F:tRNA (N(6)-L-threonylcarbamoyladenosine(37)-C(2))-methylthiotransferase activity"/>
    <property type="evidence" value="ECO:0007669"/>
    <property type="project" value="TreeGrafter"/>
</dbReference>
<dbReference type="PROSITE" id="PS51918">
    <property type="entry name" value="RADICAL_SAM"/>
    <property type="match status" value="1"/>
</dbReference>
<dbReference type="InterPro" id="IPR005839">
    <property type="entry name" value="Methylthiotransferase"/>
</dbReference>
<proteinExistence type="predicted"/>
<evidence type="ECO:0000256" key="7">
    <source>
        <dbReference type="ARBA" id="ARBA00023014"/>
    </source>
</evidence>
<evidence type="ECO:0000313" key="10">
    <source>
        <dbReference type="EMBL" id="VFU15118.1"/>
    </source>
</evidence>
<dbReference type="InterPro" id="IPR006638">
    <property type="entry name" value="Elp3/MiaA/NifB-like_rSAM"/>
</dbReference>
<dbReference type="PROSITE" id="PS51449">
    <property type="entry name" value="MTTASE_N"/>
    <property type="match status" value="1"/>
</dbReference>
<dbReference type="Pfam" id="PF00919">
    <property type="entry name" value="UPF0004"/>
    <property type="match status" value="1"/>
</dbReference>
<dbReference type="NCBIfam" id="TIGR00089">
    <property type="entry name" value="MiaB/RimO family radical SAM methylthiotransferase"/>
    <property type="match status" value="1"/>
</dbReference>
<evidence type="ECO:0000256" key="1">
    <source>
        <dbReference type="ARBA" id="ARBA00001966"/>
    </source>
</evidence>
<protein>
    <submittedName>
        <fullName evidence="10">Threonylcarbamoyladenosine tRNA methylthiotransferase MtaB</fullName>
        <ecNumber evidence="10">2.-.-.-</ecNumber>
    </submittedName>
</protein>
<dbReference type="SUPFAM" id="SSF102114">
    <property type="entry name" value="Radical SAM enzymes"/>
    <property type="match status" value="1"/>
</dbReference>
<dbReference type="Gene3D" id="3.80.30.20">
    <property type="entry name" value="tm_1862 like domain"/>
    <property type="match status" value="1"/>
</dbReference>
<gene>
    <name evidence="10" type="primary">mtaB</name>
    <name evidence="10" type="ORF">SCFA_40009</name>
</gene>
<keyword evidence="5" id="KW-0479">Metal-binding</keyword>
<feature type="domain" description="Radical SAM core" evidence="9">
    <location>
        <begin position="115"/>
        <end position="339"/>
    </location>
</feature>
<sequence>MIFAITTLGCKVNQYESQLLREALTARGHREQPFGSPGADVSIVNTCTVTHRSDAQGRNLLRRALALGGRVIATGCQAKVYGDALRALSPAVEVIPFEDIGPALDIQLPSRITGFCGHSRAFVNIQQGCGNFCTYCIVPHARGVPRSRPWQEVIGEITGLYAAGFREVVLSGINIGLYEGGLAALLEKILKETPMPAVRISSIEPWTLTGELIRLVVEEPRVCRHLHIPVQSGSDAILSRMGRPYDARYFRSLVEKIKALNPGVSIGTDVMVGFPGEGENEFGQTRSLLEEADISYLHVFPYSPRPGTPAAGWGDTVDPRAVKERVALLRELSRRKRDAFVLSRIGMEEDLLVTRAGRHSFRGVTSNYLTVEAQGKARVNDRVSVILEEPCGGYVLGRAIG</sequence>
<evidence type="ECO:0000256" key="2">
    <source>
        <dbReference type="ARBA" id="ARBA00022485"/>
    </source>
</evidence>
<organism evidence="10">
    <name type="scientific">anaerobic digester metagenome</name>
    <dbReference type="NCBI Taxonomy" id="1263854"/>
    <lineage>
        <taxon>unclassified sequences</taxon>
        <taxon>metagenomes</taxon>
        <taxon>ecological metagenomes</taxon>
    </lineage>
</organism>
<dbReference type="InterPro" id="IPR020612">
    <property type="entry name" value="Methylthiotransferase_CS"/>
</dbReference>
<reference evidence="10" key="1">
    <citation type="submission" date="2019-03" db="EMBL/GenBank/DDBJ databases">
        <authorList>
            <person name="Hao L."/>
        </authorList>
    </citation>
    <scope>NUCLEOTIDE SEQUENCE</scope>
</reference>
<evidence type="ECO:0000256" key="3">
    <source>
        <dbReference type="ARBA" id="ARBA00022679"/>
    </source>
</evidence>
<dbReference type="PANTHER" id="PTHR11918">
    <property type="entry name" value="RADICAL SAM PROTEINS"/>
    <property type="match status" value="1"/>
</dbReference>
<name>A0A485M1H7_9ZZZZ</name>
<accession>A0A485M1H7</accession>
<dbReference type="GO" id="GO:0046872">
    <property type="term" value="F:metal ion binding"/>
    <property type="evidence" value="ECO:0007669"/>
    <property type="project" value="UniProtKB-KW"/>
</dbReference>
<keyword evidence="4" id="KW-0949">S-adenosyl-L-methionine</keyword>
<dbReference type="SMART" id="SM00729">
    <property type="entry name" value="Elp3"/>
    <property type="match status" value="1"/>
</dbReference>
<keyword evidence="7" id="KW-0411">Iron-sulfur</keyword>
<feature type="domain" description="MTTase N-terminal" evidence="8">
    <location>
        <begin position="1"/>
        <end position="114"/>
    </location>
</feature>
<dbReference type="Pfam" id="PF04055">
    <property type="entry name" value="Radical_SAM"/>
    <property type="match status" value="1"/>
</dbReference>
<dbReference type="GO" id="GO:0051539">
    <property type="term" value="F:4 iron, 4 sulfur cluster binding"/>
    <property type="evidence" value="ECO:0007669"/>
    <property type="project" value="UniProtKB-KW"/>
</dbReference>
<keyword evidence="3 10" id="KW-0808">Transferase</keyword>
<dbReference type="SFLD" id="SFLDS00029">
    <property type="entry name" value="Radical_SAM"/>
    <property type="match status" value="1"/>
</dbReference>
<dbReference type="EMBL" id="CAADRM010000103">
    <property type="protein sequence ID" value="VFU15118.1"/>
    <property type="molecule type" value="Genomic_DNA"/>
</dbReference>
<dbReference type="Gene3D" id="3.40.50.12160">
    <property type="entry name" value="Methylthiotransferase, N-terminal domain"/>
    <property type="match status" value="1"/>
</dbReference>
<dbReference type="InterPro" id="IPR013848">
    <property type="entry name" value="Methylthiotransferase_N"/>
</dbReference>
<evidence type="ECO:0000256" key="4">
    <source>
        <dbReference type="ARBA" id="ARBA00022691"/>
    </source>
</evidence>
<keyword evidence="6" id="KW-0408">Iron</keyword>
<dbReference type="InterPro" id="IPR058240">
    <property type="entry name" value="rSAM_sf"/>
</dbReference>
<evidence type="ECO:0000259" key="9">
    <source>
        <dbReference type="PROSITE" id="PS51918"/>
    </source>
</evidence>
<dbReference type="InterPro" id="IPR038135">
    <property type="entry name" value="Methylthiotransferase_N_sf"/>
</dbReference>
<dbReference type="InterPro" id="IPR007197">
    <property type="entry name" value="rSAM"/>
</dbReference>
<keyword evidence="2" id="KW-0004">4Fe-4S</keyword>
<dbReference type="InterPro" id="IPR023404">
    <property type="entry name" value="rSAM_horseshoe"/>
</dbReference>
<dbReference type="AlphaFoldDB" id="A0A485M1H7"/>
<evidence type="ECO:0000256" key="5">
    <source>
        <dbReference type="ARBA" id="ARBA00022723"/>
    </source>
</evidence>
<dbReference type="PROSITE" id="PS01278">
    <property type="entry name" value="MTTASE_RADICAL"/>
    <property type="match status" value="1"/>
</dbReference>
<comment type="cofactor">
    <cofactor evidence="1">
        <name>[4Fe-4S] cluster</name>
        <dbReference type="ChEBI" id="CHEBI:49883"/>
    </cofactor>
</comment>